<comment type="caution">
    <text evidence="2">The sequence shown here is derived from an EMBL/GenBank/DDBJ whole genome shotgun (WGS) entry which is preliminary data.</text>
</comment>
<protein>
    <submittedName>
        <fullName evidence="2">Uncharacterized protein</fullName>
    </submittedName>
</protein>
<proteinExistence type="predicted"/>
<feature type="region of interest" description="Disordered" evidence="1">
    <location>
        <begin position="56"/>
        <end position="76"/>
    </location>
</feature>
<evidence type="ECO:0000256" key="1">
    <source>
        <dbReference type="SAM" id="MobiDB-lite"/>
    </source>
</evidence>
<name>A0ABP3T4G9_9SPHN</name>
<keyword evidence="3" id="KW-1185">Reference proteome</keyword>
<sequence length="76" mass="7867">MLAALPVLRAGRIVLGQLDALAIDMVDGADMDAIGADDLHMLLDVAMIVHATSPVMGSGVKRADPELDASPRGAHH</sequence>
<evidence type="ECO:0000313" key="2">
    <source>
        <dbReference type="EMBL" id="GAA0668283.1"/>
    </source>
</evidence>
<evidence type="ECO:0000313" key="3">
    <source>
        <dbReference type="Proteomes" id="UP001500238"/>
    </source>
</evidence>
<dbReference type="Proteomes" id="UP001500238">
    <property type="component" value="Unassembled WGS sequence"/>
</dbReference>
<gene>
    <name evidence="2" type="ORF">GCM10009102_18130</name>
</gene>
<reference evidence="3" key="1">
    <citation type="journal article" date="2019" name="Int. J. Syst. Evol. Microbiol.">
        <title>The Global Catalogue of Microorganisms (GCM) 10K type strain sequencing project: providing services to taxonomists for standard genome sequencing and annotation.</title>
        <authorList>
            <consortium name="The Broad Institute Genomics Platform"/>
            <consortium name="The Broad Institute Genome Sequencing Center for Infectious Disease"/>
            <person name="Wu L."/>
            <person name="Ma J."/>
        </authorList>
    </citation>
    <scope>NUCLEOTIDE SEQUENCE [LARGE SCALE GENOMIC DNA]</scope>
    <source>
        <strain evidence="3">JCM 14603</strain>
    </source>
</reference>
<dbReference type="EMBL" id="BAAAES010000008">
    <property type="protein sequence ID" value="GAA0668283.1"/>
    <property type="molecule type" value="Genomic_DNA"/>
</dbReference>
<organism evidence="2 3">
    <name type="scientific">Sphingomonas insulae</name>
    <dbReference type="NCBI Taxonomy" id="424800"/>
    <lineage>
        <taxon>Bacteria</taxon>
        <taxon>Pseudomonadati</taxon>
        <taxon>Pseudomonadota</taxon>
        <taxon>Alphaproteobacteria</taxon>
        <taxon>Sphingomonadales</taxon>
        <taxon>Sphingomonadaceae</taxon>
        <taxon>Sphingomonas</taxon>
    </lineage>
</organism>
<accession>A0ABP3T4G9</accession>